<dbReference type="KEGG" id="marz:MARA_21500"/>
<sequence>MTNLNPALDLPRVDLGAAAASAAVAGRLAAVTMLALIAYYFVGFDQGAVSVFGADTHVHEFLHDARHLLGFPCH</sequence>
<organism evidence="2 3">
    <name type="scientific">Mycolicibacterium arabiense</name>
    <dbReference type="NCBI Taxonomy" id="1286181"/>
    <lineage>
        <taxon>Bacteria</taxon>
        <taxon>Bacillati</taxon>
        <taxon>Actinomycetota</taxon>
        <taxon>Actinomycetes</taxon>
        <taxon>Mycobacteriales</taxon>
        <taxon>Mycobacteriaceae</taxon>
        <taxon>Mycolicibacterium</taxon>
    </lineage>
</organism>
<reference evidence="2 3" key="1">
    <citation type="journal article" date="2019" name="Emerg. Microbes Infect.">
        <title>Comprehensive subspecies identification of 175 nontuberculous mycobacteria species based on 7547 genomic profiles.</title>
        <authorList>
            <person name="Matsumoto Y."/>
            <person name="Kinjo T."/>
            <person name="Motooka D."/>
            <person name="Nabeya D."/>
            <person name="Jung N."/>
            <person name="Uechi K."/>
            <person name="Horii T."/>
            <person name="Iida T."/>
            <person name="Fujita J."/>
            <person name="Nakamura S."/>
        </authorList>
    </citation>
    <scope>NUCLEOTIDE SEQUENCE [LARGE SCALE GENOMIC DNA]</scope>
    <source>
        <strain evidence="2 3">JCM 18538</strain>
    </source>
</reference>
<gene>
    <name evidence="2" type="ORF">MARA_21500</name>
</gene>
<keyword evidence="3" id="KW-1185">Reference proteome</keyword>
<evidence type="ECO:0000313" key="3">
    <source>
        <dbReference type="Proteomes" id="UP000467428"/>
    </source>
</evidence>
<dbReference type="Proteomes" id="UP000467428">
    <property type="component" value="Chromosome"/>
</dbReference>
<dbReference type="AlphaFoldDB" id="A0A7I7RVP1"/>
<evidence type="ECO:0000256" key="1">
    <source>
        <dbReference type="SAM" id="Phobius"/>
    </source>
</evidence>
<accession>A0A7I7RVP1</accession>
<keyword evidence="1" id="KW-1133">Transmembrane helix</keyword>
<dbReference type="InterPro" id="IPR012667">
    <property type="entry name" value="CbtB_put"/>
</dbReference>
<feature type="transmembrane region" description="Helical" evidence="1">
    <location>
        <begin position="20"/>
        <end position="42"/>
    </location>
</feature>
<dbReference type="RefSeq" id="WP_163918431.1">
    <property type="nucleotide sequence ID" value="NZ_AP022593.1"/>
</dbReference>
<proteinExistence type="predicted"/>
<geneLocation type="plasmid" evidence="3">
    <name>pjcm18538 dna</name>
</geneLocation>
<dbReference type="Pfam" id="PF09489">
    <property type="entry name" value="CbtB"/>
    <property type="match status" value="1"/>
</dbReference>
<name>A0A7I7RVP1_9MYCO</name>
<evidence type="ECO:0008006" key="4">
    <source>
        <dbReference type="Google" id="ProtNLM"/>
    </source>
</evidence>
<keyword evidence="1" id="KW-0812">Transmembrane</keyword>
<dbReference type="EMBL" id="AP022593">
    <property type="protein sequence ID" value="BBY48682.1"/>
    <property type="molecule type" value="Genomic_DNA"/>
</dbReference>
<evidence type="ECO:0000313" key="2">
    <source>
        <dbReference type="EMBL" id="BBY48682.1"/>
    </source>
</evidence>
<keyword evidence="1" id="KW-0472">Membrane</keyword>
<protein>
    <recommendedName>
        <fullName evidence="4">Cobalt transporter</fullName>
    </recommendedName>
</protein>